<name>A0A8H3IT36_9LECA</name>
<keyword evidence="3" id="KW-0560">Oxidoreductase</keyword>
<dbReference type="InterPro" id="IPR036291">
    <property type="entry name" value="NAD(P)-bd_dom_sf"/>
</dbReference>
<organism evidence="5 6">
    <name type="scientific">Heterodermia speciosa</name>
    <dbReference type="NCBI Taxonomy" id="116794"/>
    <lineage>
        <taxon>Eukaryota</taxon>
        <taxon>Fungi</taxon>
        <taxon>Dikarya</taxon>
        <taxon>Ascomycota</taxon>
        <taxon>Pezizomycotina</taxon>
        <taxon>Lecanoromycetes</taxon>
        <taxon>OSLEUM clade</taxon>
        <taxon>Lecanoromycetidae</taxon>
        <taxon>Caliciales</taxon>
        <taxon>Physciaceae</taxon>
        <taxon>Heterodermia</taxon>
    </lineage>
</organism>
<gene>
    <name evidence="5" type="ORF">HETSPECPRED_007732</name>
</gene>
<dbReference type="AlphaFoldDB" id="A0A8H3IT36"/>
<dbReference type="InterPro" id="IPR051609">
    <property type="entry name" value="NmrA/Isoflavone_reductase-like"/>
</dbReference>
<dbReference type="PANTHER" id="PTHR47706:SF4">
    <property type="entry name" value="NMRA-LIKE DOMAIN-CONTAINING PROTEIN"/>
    <property type="match status" value="1"/>
</dbReference>
<comment type="caution">
    <text evidence="5">The sequence shown here is derived from an EMBL/GenBank/DDBJ whole genome shotgun (WGS) entry which is preliminary data.</text>
</comment>
<dbReference type="Proteomes" id="UP000664521">
    <property type="component" value="Unassembled WGS sequence"/>
</dbReference>
<dbReference type="InterPro" id="IPR008030">
    <property type="entry name" value="NmrA-like"/>
</dbReference>
<evidence type="ECO:0000256" key="3">
    <source>
        <dbReference type="ARBA" id="ARBA00023002"/>
    </source>
</evidence>
<proteinExistence type="inferred from homology"/>
<accession>A0A8H3IT36</accession>
<keyword evidence="2" id="KW-0521">NADP</keyword>
<comment type="similarity">
    <text evidence="1">Belongs to the NmrA-type oxidoreductase family. Isoflavone reductase subfamily.</text>
</comment>
<feature type="domain" description="NmrA-like" evidence="4">
    <location>
        <begin position="5"/>
        <end position="235"/>
    </location>
</feature>
<evidence type="ECO:0000313" key="6">
    <source>
        <dbReference type="Proteomes" id="UP000664521"/>
    </source>
</evidence>
<dbReference type="Gene3D" id="3.40.50.720">
    <property type="entry name" value="NAD(P)-binding Rossmann-like Domain"/>
    <property type="match status" value="1"/>
</dbReference>
<keyword evidence="6" id="KW-1185">Reference proteome</keyword>
<dbReference type="EMBL" id="CAJPDS010000057">
    <property type="protein sequence ID" value="CAF9930863.1"/>
    <property type="molecule type" value="Genomic_DNA"/>
</dbReference>
<dbReference type="PANTHER" id="PTHR47706">
    <property type="entry name" value="NMRA-LIKE FAMILY PROTEIN"/>
    <property type="match status" value="1"/>
</dbReference>
<evidence type="ECO:0000313" key="5">
    <source>
        <dbReference type="EMBL" id="CAF9930863.1"/>
    </source>
</evidence>
<evidence type="ECO:0000256" key="1">
    <source>
        <dbReference type="ARBA" id="ARBA00005725"/>
    </source>
</evidence>
<reference evidence="5" key="1">
    <citation type="submission" date="2021-03" db="EMBL/GenBank/DDBJ databases">
        <authorList>
            <person name="Tagirdzhanova G."/>
        </authorList>
    </citation>
    <scope>NUCLEOTIDE SEQUENCE</scope>
</reference>
<dbReference type="Pfam" id="PF05368">
    <property type="entry name" value="NmrA"/>
    <property type="match status" value="1"/>
</dbReference>
<dbReference type="Gene3D" id="3.90.25.10">
    <property type="entry name" value="UDP-galactose 4-epimerase, domain 1"/>
    <property type="match status" value="1"/>
</dbReference>
<protein>
    <recommendedName>
        <fullName evidence="4">NmrA-like domain-containing protein</fullName>
    </recommendedName>
</protein>
<dbReference type="GO" id="GO:0016491">
    <property type="term" value="F:oxidoreductase activity"/>
    <property type="evidence" value="ECO:0007669"/>
    <property type="project" value="UniProtKB-KW"/>
</dbReference>
<dbReference type="SUPFAM" id="SSF51735">
    <property type="entry name" value="NAD(P)-binding Rossmann-fold domains"/>
    <property type="match status" value="1"/>
</dbReference>
<dbReference type="OrthoDB" id="10000533at2759"/>
<evidence type="ECO:0000259" key="4">
    <source>
        <dbReference type="Pfam" id="PF05368"/>
    </source>
</evidence>
<sequence>MGLHHVAIAGGSGGLGRTLTCELCNNEEIHVYVLSRKSKPPSYLASNVRWLEAPYDNIGELLKLLDCNSIDTVISTLTPSSPEVFVAQDNLILAAARSKFVKRFIPSEWGIDSSSDDEHLPLSFKTAKQSSLDLLRQQPSLSSTVVYNGYFMDYFGMPHCESFMLPEMPYIDIAARKAAIPGSGNELVTWTYTKDVARYVLELVRSEDPWPAETLIEGDKASLNEVLAIAEQVRGGAKFDVVHDSLADLRAGKISEIPAYEALYDVLPKETLLDWMAAFGVGIITGVFDLKGDLLNDKYSNIQPVKMREFIKMHWEGK</sequence>
<evidence type="ECO:0000256" key="2">
    <source>
        <dbReference type="ARBA" id="ARBA00022857"/>
    </source>
</evidence>